<dbReference type="PANTHER" id="PTHR23315:SF7">
    <property type="entry name" value="U-BOX DOMAIN-CONTAINING PROTEIN 4"/>
    <property type="match status" value="1"/>
</dbReference>
<dbReference type="Proteomes" id="UP000036987">
    <property type="component" value="Unassembled WGS sequence"/>
</dbReference>
<dbReference type="InterPro" id="IPR011989">
    <property type="entry name" value="ARM-like"/>
</dbReference>
<dbReference type="PROSITE" id="PS50176">
    <property type="entry name" value="ARM_REPEAT"/>
    <property type="match status" value="4"/>
</dbReference>
<evidence type="ECO:0000256" key="1">
    <source>
        <dbReference type="ARBA" id="ARBA00000900"/>
    </source>
</evidence>
<protein>
    <recommendedName>
        <fullName evidence="3">RING-type E3 ubiquitin transferase</fullName>
        <ecNumber evidence="3">2.3.2.27</ecNumber>
    </recommendedName>
</protein>
<dbReference type="Pfam" id="PF25240">
    <property type="entry name" value="PUB2_N"/>
    <property type="match status" value="1"/>
</dbReference>
<keyword evidence="4" id="KW-0808">Transferase</keyword>
<dbReference type="EMBL" id="LFYR01001368">
    <property type="protein sequence ID" value="KMZ62346.1"/>
    <property type="molecule type" value="Genomic_DNA"/>
</dbReference>
<feature type="repeat" description="ARM" evidence="6">
    <location>
        <begin position="397"/>
        <end position="441"/>
    </location>
</feature>
<dbReference type="GO" id="GO:0005737">
    <property type="term" value="C:cytoplasm"/>
    <property type="evidence" value="ECO:0000318"/>
    <property type="project" value="GO_Central"/>
</dbReference>
<dbReference type="SMART" id="SM00504">
    <property type="entry name" value="Ubox"/>
    <property type="match status" value="1"/>
</dbReference>
<evidence type="ECO:0000259" key="7">
    <source>
        <dbReference type="PROSITE" id="PS51698"/>
    </source>
</evidence>
<dbReference type="SUPFAM" id="SSF48371">
    <property type="entry name" value="ARM repeat"/>
    <property type="match status" value="1"/>
</dbReference>
<feature type="repeat" description="ARM" evidence="6">
    <location>
        <begin position="526"/>
        <end position="568"/>
    </location>
</feature>
<evidence type="ECO:0000256" key="2">
    <source>
        <dbReference type="ARBA" id="ARBA00004906"/>
    </source>
</evidence>
<dbReference type="InterPro" id="IPR013083">
    <property type="entry name" value="Znf_RING/FYVE/PHD"/>
</dbReference>
<dbReference type="InterPro" id="IPR058678">
    <property type="entry name" value="ARM_PUB"/>
</dbReference>
<evidence type="ECO:0000256" key="5">
    <source>
        <dbReference type="ARBA" id="ARBA00022786"/>
    </source>
</evidence>
<dbReference type="UniPathway" id="UPA00143"/>
<feature type="repeat" description="ARM" evidence="6">
    <location>
        <begin position="567"/>
        <end position="608"/>
    </location>
</feature>
<dbReference type="InterPro" id="IPR003613">
    <property type="entry name" value="Ubox_domain"/>
</dbReference>
<gene>
    <name evidence="8" type="ORF">ZOSMA_46G00130</name>
</gene>
<dbReference type="InterPro" id="IPR057314">
    <property type="entry name" value="PUB2-4-like_N"/>
</dbReference>
<comment type="caution">
    <text evidence="8">The sequence shown here is derived from an EMBL/GenBank/DDBJ whole genome shotgun (WGS) entry which is preliminary data.</text>
</comment>
<dbReference type="PROSITE" id="PS51698">
    <property type="entry name" value="U_BOX"/>
    <property type="match status" value="1"/>
</dbReference>
<dbReference type="CDD" id="cd16664">
    <property type="entry name" value="RING-Ubox_PUB"/>
    <property type="match status" value="1"/>
</dbReference>
<dbReference type="PANTHER" id="PTHR23315">
    <property type="entry name" value="U BOX DOMAIN-CONTAINING"/>
    <property type="match status" value="1"/>
</dbReference>
<dbReference type="AlphaFoldDB" id="A0A0K9NZV6"/>
<evidence type="ECO:0000256" key="6">
    <source>
        <dbReference type="PROSITE-ProRule" id="PRU00259"/>
    </source>
</evidence>
<comment type="pathway">
    <text evidence="2">Protein modification; protein ubiquitination.</text>
</comment>
<dbReference type="GO" id="GO:0016567">
    <property type="term" value="P:protein ubiquitination"/>
    <property type="evidence" value="ECO:0007669"/>
    <property type="project" value="UniProtKB-UniPathway"/>
</dbReference>
<dbReference type="GO" id="GO:0061630">
    <property type="term" value="F:ubiquitin protein ligase activity"/>
    <property type="evidence" value="ECO:0007669"/>
    <property type="project" value="UniProtKB-EC"/>
</dbReference>
<proteinExistence type="predicted"/>
<dbReference type="InterPro" id="IPR016024">
    <property type="entry name" value="ARM-type_fold"/>
</dbReference>
<feature type="repeat" description="ARM" evidence="6">
    <location>
        <begin position="441"/>
        <end position="478"/>
    </location>
</feature>
<organism evidence="8 9">
    <name type="scientific">Zostera marina</name>
    <name type="common">Eelgrass</name>
    <dbReference type="NCBI Taxonomy" id="29655"/>
    <lineage>
        <taxon>Eukaryota</taxon>
        <taxon>Viridiplantae</taxon>
        <taxon>Streptophyta</taxon>
        <taxon>Embryophyta</taxon>
        <taxon>Tracheophyta</taxon>
        <taxon>Spermatophyta</taxon>
        <taxon>Magnoliopsida</taxon>
        <taxon>Liliopsida</taxon>
        <taxon>Zosteraceae</taxon>
        <taxon>Zostera</taxon>
    </lineage>
</organism>
<dbReference type="OrthoDB" id="7537227at2759"/>
<accession>A0A0K9NZV6</accession>
<evidence type="ECO:0000313" key="8">
    <source>
        <dbReference type="EMBL" id="KMZ62346.1"/>
    </source>
</evidence>
<dbReference type="EC" id="2.3.2.27" evidence="3"/>
<reference evidence="9" key="1">
    <citation type="journal article" date="2016" name="Nature">
        <title>The genome of the seagrass Zostera marina reveals angiosperm adaptation to the sea.</title>
        <authorList>
            <person name="Olsen J.L."/>
            <person name="Rouze P."/>
            <person name="Verhelst B."/>
            <person name="Lin Y.-C."/>
            <person name="Bayer T."/>
            <person name="Collen J."/>
            <person name="Dattolo E."/>
            <person name="De Paoli E."/>
            <person name="Dittami S."/>
            <person name="Maumus F."/>
            <person name="Michel G."/>
            <person name="Kersting A."/>
            <person name="Lauritano C."/>
            <person name="Lohaus R."/>
            <person name="Toepel M."/>
            <person name="Tonon T."/>
            <person name="Vanneste K."/>
            <person name="Amirebrahimi M."/>
            <person name="Brakel J."/>
            <person name="Bostroem C."/>
            <person name="Chovatia M."/>
            <person name="Grimwood J."/>
            <person name="Jenkins J.W."/>
            <person name="Jueterbock A."/>
            <person name="Mraz A."/>
            <person name="Stam W.T."/>
            <person name="Tice H."/>
            <person name="Bornberg-Bauer E."/>
            <person name="Green P.J."/>
            <person name="Pearson G.A."/>
            <person name="Procaccini G."/>
            <person name="Duarte C.M."/>
            <person name="Schmutz J."/>
            <person name="Reusch T.B.H."/>
            <person name="Van de Peer Y."/>
        </authorList>
    </citation>
    <scope>NUCLEOTIDE SEQUENCE [LARGE SCALE GENOMIC DNA]</scope>
    <source>
        <strain evidence="9">cv. Finnish</strain>
    </source>
</reference>
<keyword evidence="5" id="KW-0833">Ubl conjugation pathway</keyword>
<evidence type="ECO:0000313" key="9">
    <source>
        <dbReference type="Proteomes" id="UP000036987"/>
    </source>
</evidence>
<feature type="domain" description="U-box" evidence="7">
    <location>
        <begin position="225"/>
        <end position="299"/>
    </location>
</feature>
<dbReference type="Pfam" id="PF25598">
    <property type="entry name" value="ARM_PUB"/>
    <property type="match status" value="1"/>
</dbReference>
<sequence length="696" mass="78149">MAKLVITNISMFEKSCCKNTVDDGYDLVRTYARDIEEMMVPFKTLLTQAFRLDKIDLENELLVKKFDELSKFLDEATVVLQSWNQMKSKFYFVLQIESVIARIRKSVLKSCDVLSIQLKHQVQECVCKIKSTVFMNISEKIQPRNFDKIKKEHPSPDILIEITSPLNLSTAFELLMEMVILKNLKLEVKHGGETHENIDHMIKLVTYIHNCFVEKHKVRTINNIKISPELCCPLSLHLMSDPVILASGQTYERCFIKEWLDRGFRVCPKTQETLVHNNLIPNYTVKDMIDNFCVKYNLKITQEVYNGGIGRFRQSWKSFHRTDQHISQTEWMKISALTETESSCTSTSYCRFSTSTSFQESIISVGSDEDTSQSGYIKYSPKSIHSRQLPSLSSVETKIYSIIEDMKTPDDGIKLHRDATDALRNITQKDPNERIVVFKCGAIDTLVDLLGSTSDSKTQENIVTCLHNLSLSDKDNKMKIGTTTCLNLLVHVLRTGNSVTKENSAATLNNLAAIDNKNKKNIGKSGAIEALTELLGHGTPREKKDATDALIRLSYIHENSKRIVEAGGVRYLIELIDPVIGLIEKAVTVLANIATTDVGRSSIAREGGIPVLVNIIELGTSRGKENAASALLQLCTYHLSSCREAIQEGVIPPLVALSRNGSSRAKEKANAILHHLHIPGNGNSQITGEYEQSSFF</sequence>
<dbReference type="InterPro" id="IPR045210">
    <property type="entry name" value="RING-Ubox_PUB"/>
</dbReference>
<dbReference type="Gene3D" id="1.25.10.10">
    <property type="entry name" value="Leucine-rich Repeat Variant"/>
    <property type="match status" value="1"/>
</dbReference>
<dbReference type="SUPFAM" id="SSF57850">
    <property type="entry name" value="RING/U-box"/>
    <property type="match status" value="1"/>
</dbReference>
<dbReference type="SMART" id="SM00185">
    <property type="entry name" value="ARM"/>
    <property type="match status" value="6"/>
</dbReference>
<dbReference type="Gene3D" id="3.30.40.10">
    <property type="entry name" value="Zinc/RING finger domain, C3HC4 (zinc finger)"/>
    <property type="match status" value="1"/>
</dbReference>
<dbReference type="InterPro" id="IPR000225">
    <property type="entry name" value="Armadillo"/>
</dbReference>
<evidence type="ECO:0000256" key="4">
    <source>
        <dbReference type="ARBA" id="ARBA00022679"/>
    </source>
</evidence>
<name>A0A0K9NZV6_ZOSMR</name>
<dbReference type="Pfam" id="PF04564">
    <property type="entry name" value="U-box"/>
    <property type="match status" value="1"/>
</dbReference>
<comment type="catalytic activity">
    <reaction evidence="1">
        <text>S-ubiquitinyl-[E2 ubiquitin-conjugating enzyme]-L-cysteine + [acceptor protein]-L-lysine = [E2 ubiquitin-conjugating enzyme]-L-cysteine + N(6)-ubiquitinyl-[acceptor protein]-L-lysine.</text>
        <dbReference type="EC" id="2.3.2.27"/>
    </reaction>
</comment>
<dbReference type="GO" id="GO:0005634">
    <property type="term" value="C:nucleus"/>
    <property type="evidence" value="ECO:0000318"/>
    <property type="project" value="GO_Central"/>
</dbReference>
<keyword evidence="9" id="KW-1185">Reference proteome</keyword>
<evidence type="ECO:0000256" key="3">
    <source>
        <dbReference type="ARBA" id="ARBA00012483"/>
    </source>
</evidence>